<dbReference type="GO" id="GO:0046872">
    <property type="term" value="F:metal ion binding"/>
    <property type="evidence" value="ECO:0007669"/>
    <property type="project" value="UniProtKB-KW"/>
</dbReference>
<dbReference type="GO" id="GO:0005886">
    <property type="term" value="C:plasma membrane"/>
    <property type="evidence" value="ECO:0007669"/>
    <property type="project" value="UniProtKB-SubCell"/>
</dbReference>
<comment type="similarity">
    <text evidence="2 9">Belongs to the SLC41A transporter family.</text>
</comment>
<evidence type="ECO:0000256" key="3">
    <source>
        <dbReference type="ARBA" id="ARBA00022448"/>
    </source>
</evidence>
<reference evidence="11 12" key="1">
    <citation type="journal article" date="2014" name="Nature">
        <title>An environmental bacterial taxon with a large and distinct metabolic repertoire.</title>
        <authorList>
            <person name="Wilson M.C."/>
            <person name="Mori T."/>
            <person name="Ruckert C."/>
            <person name="Uria A.R."/>
            <person name="Helf M.J."/>
            <person name="Takada K."/>
            <person name="Gernert C."/>
            <person name="Steffens U.A."/>
            <person name="Heycke N."/>
            <person name="Schmitt S."/>
            <person name="Rinke C."/>
            <person name="Helfrich E.J."/>
            <person name="Brachmann A.O."/>
            <person name="Gurgui C."/>
            <person name="Wakimoto T."/>
            <person name="Kracht M."/>
            <person name="Crusemann M."/>
            <person name="Hentschel U."/>
            <person name="Abe I."/>
            <person name="Matsunaga S."/>
            <person name="Kalinowski J."/>
            <person name="Takeyama H."/>
            <person name="Piel J."/>
        </authorList>
    </citation>
    <scope>NUCLEOTIDE SEQUENCE [LARGE SCALE GENOMIC DNA]</scope>
    <source>
        <strain evidence="12">TSY1</strain>
    </source>
</reference>
<dbReference type="Proteomes" id="UP000019141">
    <property type="component" value="Unassembled WGS sequence"/>
</dbReference>
<dbReference type="InterPro" id="IPR038076">
    <property type="entry name" value="MgtE_N_sf"/>
</dbReference>
<feature type="transmembrane region" description="Helical" evidence="9">
    <location>
        <begin position="288"/>
        <end position="309"/>
    </location>
</feature>
<comment type="function">
    <text evidence="9">Acts as a magnesium transporter.</text>
</comment>
<dbReference type="EMBL" id="AZHW01000237">
    <property type="protein sequence ID" value="ETX01381.1"/>
    <property type="molecule type" value="Genomic_DNA"/>
</dbReference>
<feature type="transmembrane region" description="Helical" evidence="9">
    <location>
        <begin position="389"/>
        <end position="415"/>
    </location>
</feature>
<protein>
    <recommendedName>
        <fullName evidence="9">Magnesium transporter MgtE</fullName>
    </recommendedName>
</protein>
<feature type="domain" description="CBS" evidence="10">
    <location>
        <begin position="139"/>
        <end position="203"/>
    </location>
</feature>
<name>W4LUK8_ENTF1</name>
<dbReference type="HOGENOM" id="CLU_037408_1_1_7"/>
<dbReference type="Gene3D" id="3.10.580.10">
    <property type="entry name" value="CBS-domain"/>
    <property type="match status" value="1"/>
</dbReference>
<evidence type="ECO:0000313" key="11">
    <source>
        <dbReference type="EMBL" id="ETX01381.1"/>
    </source>
</evidence>
<evidence type="ECO:0000256" key="1">
    <source>
        <dbReference type="ARBA" id="ARBA00004141"/>
    </source>
</evidence>
<dbReference type="Pfam" id="PF03448">
    <property type="entry name" value="MgtE_N"/>
    <property type="match status" value="1"/>
</dbReference>
<dbReference type="SUPFAM" id="SSF158791">
    <property type="entry name" value="MgtE N-terminal domain-like"/>
    <property type="match status" value="1"/>
</dbReference>
<feature type="transmembrane region" description="Helical" evidence="9">
    <location>
        <begin position="427"/>
        <end position="453"/>
    </location>
</feature>
<keyword evidence="6 9" id="KW-1133">Transmembrane helix</keyword>
<dbReference type="NCBIfam" id="TIGR00400">
    <property type="entry name" value="mgtE"/>
    <property type="match status" value="1"/>
</dbReference>
<keyword evidence="4 9" id="KW-0812">Transmembrane</keyword>
<dbReference type="SMART" id="SM00116">
    <property type="entry name" value="CBS"/>
    <property type="match status" value="2"/>
</dbReference>
<feature type="domain" description="CBS" evidence="10">
    <location>
        <begin position="205"/>
        <end position="263"/>
    </location>
</feature>
<dbReference type="Gene3D" id="1.10.357.20">
    <property type="entry name" value="SLC41 divalent cation transporters, integral membrane domain"/>
    <property type="match status" value="1"/>
</dbReference>
<dbReference type="InterPro" id="IPR036739">
    <property type="entry name" value="SLC41_membr_dom_sf"/>
</dbReference>
<dbReference type="PATRIC" id="fig|1429438.4.peg.1632"/>
<accession>W4LUK8</accession>
<organism evidence="11 12">
    <name type="scientific">Entotheonella factor</name>
    <dbReference type="NCBI Taxonomy" id="1429438"/>
    <lineage>
        <taxon>Bacteria</taxon>
        <taxon>Pseudomonadati</taxon>
        <taxon>Nitrospinota/Tectimicrobiota group</taxon>
        <taxon>Candidatus Tectimicrobiota</taxon>
        <taxon>Candidatus Entotheonellia</taxon>
        <taxon>Candidatus Entotheonellales</taxon>
        <taxon>Candidatus Entotheonellaceae</taxon>
        <taxon>Candidatus Entotheonella</taxon>
    </lineage>
</organism>
<proteinExistence type="inferred from homology"/>
<evidence type="ECO:0000313" key="12">
    <source>
        <dbReference type="Proteomes" id="UP000019141"/>
    </source>
</evidence>
<comment type="subunit">
    <text evidence="9">Homodimer.</text>
</comment>
<dbReference type="SUPFAM" id="SSF161093">
    <property type="entry name" value="MgtE membrane domain-like"/>
    <property type="match status" value="1"/>
</dbReference>
<evidence type="ECO:0000256" key="8">
    <source>
        <dbReference type="PROSITE-ProRule" id="PRU00703"/>
    </source>
</evidence>
<dbReference type="PANTHER" id="PTHR41394:SF5">
    <property type="entry name" value="SLC41A_MGTE INTEGRAL MEMBRANE DOMAIN-CONTAINING PROTEIN"/>
    <property type="match status" value="1"/>
</dbReference>
<dbReference type="InterPro" id="IPR000644">
    <property type="entry name" value="CBS_dom"/>
</dbReference>
<evidence type="ECO:0000256" key="4">
    <source>
        <dbReference type="ARBA" id="ARBA00022692"/>
    </source>
</evidence>
<evidence type="ECO:0000256" key="7">
    <source>
        <dbReference type="ARBA" id="ARBA00023136"/>
    </source>
</evidence>
<dbReference type="InterPro" id="IPR006669">
    <property type="entry name" value="MgtE_transporter"/>
</dbReference>
<keyword evidence="9" id="KW-1003">Cell membrane</keyword>
<feature type="transmembrane region" description="Helical" evidence="9">
    <location>
        <begin position="362"/>
        <end position="383"/>
    </location>
</feature>
<evidence type="ECO:0000256" key="5">
    <source>
        <dbReference type="ARBA" id="ARBA00022842"/>
    </source>
</evidence>
<dbReference type="Gene3D" id="1.25.60.10">
    <property type="entry name" value="MgtE N-terminal domain-like"/>
    <property type="match status" value="1"/>
</dbReference>
<gene>
    <name evidence="11" type="ORF">ETSY1_07610</name>
</gene>
<keyword evidence="5 9" id="KW-0460">Magnesium</keyword>
<keyword evidence="9" id="KW-0479">Metal-binding</keyword>
<sequence length="455" mass="50081">MEEQAPQRPWEELEVLVEESDIEQIESFLETLPASETARAVTRLSDDDQDRLLNTISPESAAEVVEQIPEVHAVDLMERLEPEAAAAIVHELPSDMQADLLGEMQPEHAEAIFEVMPPEEAEEIRTLTQYDDDVAGGIMVTEFLTYPRTITVADVLEDLAVHADTYRHYHVQYIYVCDDANRLVGVLRLHDLILAPRQRAIETIMIPEPMTLTDTTKLDTIREVFEQMAFFGLPVVDETGMLVGVLQRSALEAALASRTENDYRASQGIIGGEELRTMPLLLRARRRLAWLSVNILLNIIAASVIAWYQDTLASVIALAVFLPIISDMSGCSGNQAVAVSIRELSLGLVHPREWLRVWGKEIAVGSINGLVLGILIALVAWVWQGNPFLGIVVGAAMTLNTLVSVSIGGAVPLLLRRLDLDPALASGPILTTITDMCGFFFVLSFATTLLAHLSS</sequence>
<dbReference type="PROSITE" id="PS51371">
    <property type="entry name" value="CBS"/>
    <property type="match status" value="2"/>
</dbReference>
<keyword evidence="12" id="KW-1185">Reference proteome</keyword>
<evidence type="ECO:0000259" key="10">
    <source>
        <dbReference type="PROSITE" id="PS51371"/>
    </source>
</evidence>
<keyword evidence="3 9" id="KW-0813">Transport</keyword>
<evidence type="ECO:0000256" key="6">
    <source>
        <dbReference type="ARBA" id="ARBA00022989"/>
    </source>
</evidence>
<dbReference type="SUPFAM" id="SSF54631">
    <property type="entry name" value="CBS-domain pair"/>
    <property type="match status" value="1"/>
</dbReference>
<dbReference type="InterPro" id="IPR006667">
    <property type="entry name" value="SLC41_membr_dom"/>
</dbReference>
<evidence type="ECO:0000256" key="2">
    <source>
        <dbReference type="ARBA" id="ARBA00009749"/>
    </source>
</evidence>
<dbReference type="SMART" id="SM00924">
    <property type="entry name" value="MgtE_N"/>
    <property type="match status" value="1"/>
</dbReference>
<dbReference type="AlphaFoldDB" id="W4LUK8"/>
<keyword evidence="7 9" id="KW-0472">Membrane</keyword>
<comment type="subcellular location">
    <subcellularLocation>
        <location evidence="9">Cell membrane</location>
        <topology evidence="9">Multi-pass membrane protein</topology>
    </subcellularLocation>
    <subcellularLocation>
        <location evidence="1">Membrane</location>
        <topology evidence="1">Multi-pass membrane protein</topology>
    </subcellularLocation>
</comment>
<dbReference type="PANTHER" id="PTHR41394">
    <property type="entry name" value="MAGNESIUM TRANSPORTER MGTE"/>
    <property type="match status" value="1"/>
</dbReference>
<dbReference type="Pfam" id="PF01769">
    <property type="entry name" value="MgtE"/>
    <property type="match status" value="1"/>
</dbReference>
<evidence type="ECO:0000256" key="9">
    <source>
        <dbReference type="RuleBase" id="RU362011"/>
    </source>
</evidence>
<feature type="transmembrane region" description="Helical" evidence="9">
    <location>
        <begin position="315"/>
        <end position="341"/>
    </location>
</feature>
<dbReference type="InterPro" id="IPR006668">
    <property type="entry name" value="Mg_transptr_MgtE_intracell_dom"/>
</dbReference>
<dbReference type="Pfam" id="PF00571">
    <property type="entry name" value="CBS"/>
    <property type="match status" value="2"/>
</dbReference>
<dbReference type="GO" id="GO:0015095">
    <property type="term" value="F:magnesium ion transmembrane transporter activity"/>
    <property type="evidence" value="ECO:0007669"/>
    <property type="project" value="UniProtKB-UniRule"/>
</dbReference>
<comment type="caution">
    <text evidence="11">The sequence shown here is derived from an EMBL/GenBank/DDBJ whole genome shotgun (WGS) entry which is preliminary data.</text>
</comment>
<dbReference type="InterPro" id="IPR046342">
    <property type="entry name" value="CBS_dom_sf"/>
</dbReference>
<keyword evidence="8" id="KW-0129">CBS domain</keyword>